<feature type="domain" description="Enoyl reductase (ER)" evidence="2">
    <location>
        <begin position="19"/>
        <end position="339"/>
    </location>
</feature>
<dbReference type="Gene3D" id="3.90.180.10">
    <property type="entry name" value="Medium-chain alcohol dehydrogenases, catalytic domain"/>
    <property type="match status" value="1"/>
</dbReference>
<name>A0A261RD01_9BORD</name>
<dbReference type="Gene3D" id="3.40.50.720">
    <property type="entry name" value="NAD(P)-binding Rossmann-like Domain"/>
    <property type="match status" value="1"/>
</dbReference>
<dbReference type="OrthoDB" id="9805663at2"/>
<dbReference type="PANTHER" id="PTHR43205">
    <property type="entry name" value="PROSTAGLANDIN REDUCTASE"/>
    <property type="match status" value="1"/>
</dbReference>
<dbReference type="InterPro" id="IPR011032">
    <property type="entry name" value="GroES-like_sf"/>
</dbReference>
<dbReference type="InterPro" id="IPR036291">
    <property type="entry name" value="NAD(P)-bd_dom_sf"/>
</dbReference>
<dbReference type="AlphaFoldDB" id="A0A261RD01"/>
<comment type="caution">
    <text evidence="3">The sequence shown here is derived from an EMBL/GenBank/DDBJ whole genome shotgun (WGS) entry which is preliminary data.</text>
</comment>
<dbReference type="InterPro" id="IPR041694">
    <property type="entry name" value="ADH_N_2"/>
</dbReference>
<accession>A0A261RD01</accession>
<evidence type="ECO:0000256" key="1">
    <source>
        <dbReference type="ARBA" id="ARBA00023002"/>
    </source>
</evidence>
<evidence type="ECO:0000259" key="2">
    <source>
        <dbReference type="SMART" id="SM00829"/>
    </source>
</evidence>
<dbReference type="PANTHER" id="PTHR43205:SF7">
    <property type="entry name" value="PROSTAGLANDIN REDUCTASE 1"/>
    <property type="match status" value="1"/>
</dbReference>
<dbReference type="InterPro" id="IPR013149">
    <property type="entry name" value="ADH-like_C"/>
</dbReference>
<dbReference type="RefSeq" id="WP_094796711.1">
    <property type="nucleotide sequence ID" value="NZ_NEVI01000014.1"/>
</dbReference>
<dbReference type="Proteomes" id="UP000216947">
    <property type="component" value="Unassembled WGS sequence"/>
</dbReference>
<sequence>MPQNASINRRFVLAAHPRGLPQTTDFRLEHTEVPAPHHGQVLLRTLALSLDPYMRNLMDEVGPAYAAAVPLGEPMVGGTVSRVVESRHAQFRPGDLVLANAGWQDYALSDGTDLLPLAGMPQPSYALGALGMPAFTAYVGLLDIGQPRPAETVVVAAATGAVGAMVGQIAKLQGARVVGIAGGREKCGYAVQELGYDACLDRHDPRLPAMLAAACPQGIDVYFENVGGTVFDAVLPLLNIGARVPICGVIAHYNDDGPPTGPDRLPAMMAAALQKRIRLQGFIILDHYADRYEAFRRDMSAWIDAGRIKVREHRVSGLEQAPAAFIDLLQGRNFGKVIVEIAP</sequence>
<dbReference type="SUPFAM" id="SSF51735">
    <property type="entry name" value="NAD(P)-binding Rossmann-fold domains"/>
    <property type="match status" value="1"/>
</dbReference>
<reference evidence="4" key="1">
    <citation type="submission" date="2017-05" db="EMBL/GenBank/DDBJ databases">
        <title>Complete and WGS of Bordetella genogroups.</title>
        <authorList>
            <person name="Spilker T."/>
            <person name="Lipuma J."/>
        </authorList>
    </citation>
    <scope>NUCLEOTIDE SEQUENCE [LARGE SCALE GENOMIC DNA]</scope>
    <source>
        <strain evidence="4">AU18089</strain>
    </source>
</reference>
<dbReference type="InterPro" id="IPR020843">
    <property type="entry name" value="ER"/>
</dbReference>
<evidence type="ECO:0000313" key="3">
    <source>
        <dbReference type="EMBL" id="OZI22889.1"/>
    </source>
</evidence>
<dbReference type="CDD" id="cd05288">
    <property type="entry name" value="PGDH"/>
    <property type="match status" value="1"/>
</dbReference>
<dbReference type="FunFam" id="3.40.50.720:FF:000121">
    <property type="entry name" value="Prostaglandin reductase 2"/>
    <property type="match status" value="1"/>
</dbReference>
<dbReference type="SUPFAM" id="SSF50129">
    <property type="entry name" value="GroES-like"/>
    <property type="match status" value="1"/>
</dbReference>
<dbReference type="Pfam" id="PF16884">
    <property type="entry name" value="ADH_N_2"/>
    <property type="match status" value="1"/>
</dbReference>
<dbReference type="SMART" id="SM00829">
    <property type="entry name" value="PKS_ER"/>
    <property type="match status" value="1"/>
</dbReference>
<evidence type="ECO:0000313" key="4">
    <source>
        <dbReference type="Proteomes" id="UP000216947"/>
    </source>
</evidence>
<dbReference type="InterPro" id="IPR045010">
    <property type="entry name" value="MDR_fam"/>
</dbReference>
<gene>
    <name evidence="3" type="ORF">CAL19_10350</name>
</gene>
<proteinExistence type="predicted"/>
<protein>
    <submittedName>
        <fullName evidence="3">NADP-dependent oxidoreductase</fullName>
    </submittedName>
</protein>
<dbReference type="GO" id="GO:0016628">
    <property type="term" value="F:oxidoreductase activity, acting on the CH-CH group of donors, NAD or NADP as acceptor"/>
    <property type="evidence" value="ECO:0007669"/>
    <property type="project" value="InterPro"/>
</dbReference>
<organism evidence="3 4">
    <name type="scientific">Bordetella genomosp. 7</name>
    <dbReference type="NCBI Taxonomy" id="1416805"/>
    <lineage>
        <taxon>Bacteria</taxon>
        <taxon>Pseudomonadati</taxon>
        <taxon>Pseudomonadota</taxon>
        <taxon>Betaproteobacteria</taxon>
        <taxon>Burkholderiales</taxon>
        <taxon>Alcaligenaceae</taxon>
        <taxon>Bordetella</taxon>
    </lineage>
</organism>
<dbReference type="EMBL" id="NEVK01000004">
    <property type="protein sequence ID" value="OZI22889.1"/>
    <property type="molecule type" value="Genomic_DNA"/>
</dbReference>
<keyword evidence="4" id="KW-1185">Reference proteome</keyword>
<keyword evidence="1" id="KW-0560">Oxidoreductase</keyword>
<dbReference type="Pfam" id="PF00107">
    <property type="entry name" value="ADH_zinc_N"/>
    <property type="match status" value="1"/>
</dbReference>